<protein>
    <submittedName>
        <fullName evidence="2">Conserved repeat domain-containing protein/gliding motility-associated C-terminal domain-containing protein</fullName>
    </submittedName>
</protein>
<accession>A0A173MKY2</accession>
<dbReference type="SUPFAM" id="SSF48726">
    <property type="entry name" value="Immunoglobulin"/>
    <property type="match status" value="1"/>
</dbReference>
<dbReference type="STRING" id="477680.SAMN05421788_103465"/>
<dbReference type="KEGG" id="fln:FLA_4162"/>
<dbReference type="AlphaFoldDB" id="A0A173MKY2"/>
<dbReference type="Proteomes" id="UP000186917">
    <property type="component" value="Unassembled WGS sequence"/>
</dbReference>
<dbReference type="NCBIfam" id="TIGR01451">
    <property type="entry name" value="B_ant_repeat"/>
    <property type="match status" value="1"/>
</dbReference>
<evidence type="ECO:0000259" key="1">
    <source>
        <dbReference type="Pfam" id="PF01345"/>
    </source>
</evidence>
<proteinExistence type="predicted"/>
<name>A0A173MKY2_9BACT</name>
<dbReference type="Pfam" id="PF01345">
    <property type="entry name" value="DUF11"/>
    <property type="match status" value="1"/>
</dbReference>
<dbReference type="InterPro" id="IPR026341">
    <property type="entry name" value="T9SS_type_B"/>
</dbReference>
<keyword evidence="3" id="KW-1185">Reference proteome</keyword>
<dbReference type="Gene3D" id="2.60.40.10">
    <property type="entry name" value="Immunoglobulins"/>
    <property type="match status" value="1"/>
</dbReference>
<evidence type="ECO:0000313" key="2">
    <source>
        <dbReference type="EMBL" id="SIT09711.1"/>
    </source>
</evidence>
<dbReference type="PANTHER" id="PTHR34819:SF3">
    <property type="entry name" value="CELL SURFACE PROTEIN"/>
    <property type="match status" value="1"/>
</dbReference>
<dbReference type="Pfam" id="PF13585">
    <property type="entry name" value="CHU_C"/>
    <property type="match status" value="1"/>
</dbReference>
<dbReference type="EMBL" id="FTOR01000003">
    <property type="protein sequence ID" value="SIT09711.1"/>
    <property type="molecule type" value="Genomic_DNA"/>
</dbReference>
<feature type="domain" description="DUF11" evidence="1">
    <location>
        <begin position="97"/>
        <end position="214"/>
    </location>
</feature>
<dbReference type="Gene3D" id="2.60.40.1170">
    <property type="entry name" value="Mu homology domain, subdomain B"/>
    <property type="match status" value="1"/>
</dbReference>
<evidence type="ECO:0000313" key="3">
    <source>
        <dbReference type="Proteomes" id="UP000186917"/>
    </source>
</evidence>
<reference evidence="3" key="1">
    <citation type="submission" date="2017-01" db="EMBL/GenBank/DDBJ databases">
        <authorList>
            <person name="Varghese N."/>
            <person name="Submissions S."/>
        </authorList>
    </citation>
    <scope>NUCLEOTIDE SEQUENCE [LARGE SCALE GENOMIC DNA]</scope>
    <source>
        <strain evidence="3">DSM 21054</strain>
    </source>
</reference>
<dbReference type="InterPro" id="IPR051172">
    <property type="entry name" value="Chlamydia_OmcB"/>
</dbReference>
<gene>
    <name evidence="2" type="ORF">SAMN05421788_103465</name>
</gene>
<dbReference type="InterPro" id="IPR036179">
    <property type="entry name" value="Ig-like_dom_sf"/>
</dbReference>
<sequence length="306" mass="33610">MYGCAAKAVAQLTPHVYTKYIHQGEWVTLTATATNATLYQWYWNGQPVTGATTTTYVANQAGEYTIQAFNGTDCGSDISDPIRIAIIADRGPVANTDLAVSKQADSKPVVMNQPYNYYITILNNGPVSASGIVVTDVLPAPLTLSGALTADDGTATYDAGSRTIEWKIPQLTVNQSSRLTYTVTAKDKGQVENIATVTATTPDSVQDNNRASYTKEIFGLMIPNTITPNGDGNNDQFIVSGLASYTDNEMIIINRWGNHVFEQKRYQNNWKGDGLNEGTYFYLLRIKDNSGKWQEFKGYITLLRPK</sequence>
<dbReference type="InterPro" id="IPR001434">
    <property type="entry name" value="OmcB-like_DUF11"/>
</dbReference>
<dbReference type="InterPro" id="IPR013783">
    <property type="entry name" value="Ig-like_fold"/>
</dbReference>
<organism evidence="2 3">
    <name type="scientific">Filimonas lacunae</name>
    <dbReference type="NCBI Taxonomy" id="477680"/>
    <lineage>
        <taxon>Bacteria</taxon>
        <taxon>Pseudomonadati</taxon>
        <taxon>Bacteroidota</taxon>
        <taxon>Chitinophagia</taxon>
        <taxon>Chitinophagales</taxon>
        <taxon>Chitinophagaceae</taxon>
        <taxon>Filimonas</taxon>
    </lineage>
</organism>
<dbReference type="InterPro" id="IPR047589">
    <property type="entry name" value="DUF11_rpt"/>
</dbReference>
<dbReference type="NCBIfam" id="TIGR04131">
    <property type="entry name" value="Bac_Flav_CTERM"/>
    <property type="match status" value="1"/>
</dbReference>
<dbReference type="PANTHER" id="PTHR34819">
    <property type="entry name" value="LARGE CYSTEINE-RICH PERIPLASMIC PROTEIN OMCB"/>
    <property type="match status" value="1"/>
</dbReference>